<dbReference type="Gene3D" id="1.25.40.10">
    <property type="entry name" value="Tetratricopeptide repeat domain"/>
    <property type="match status" value="3"/>
</dbReference>
<dbReference type="GO" id="GO:0003723">
    <property type="term" value="F:RNA binding"/>
    <property type="evidence" value="ECO:0007669"/>
    <property type="project" value="InterPro"/>
</dbReference>
<feature type="compositionally biased region" description="Polar residues" evidence="4">
    <location>
        <begin position="23"/>
        <end position="32"/>
    </location>
</feature>
<dbReference type="PANTHER" id="PTHR47926">
    <property type="entry name" value="PENTATRICOPEPTIDE REPEAT-CONTAINING PROTEIN"/>
    <property type="match status" value="1"/>
</dbReference>
<dbReference type="Pfam" id="PF13041">
    <property type="entry name" value="PPR_2"/>
    <property type="match status" value="1"/>
</dbReference>
<evidence type="ECO:0000313" key="6">
    <source>
        <dbReference type="Proteomes" id="UP001054889"/>
    </source>
</evidence>
<feature type="repeat" description="PPR" evidence="3">
    <location>
        <begin position="109"/>
        <end position="143"/>
    </location>
</feature>
<feature type="repeat" description="PPR" evidence="3">
    <location>
        <begin position="416"/>
        <end position="450"/>
    </location>
</feature>
<evidence type="ECO:0000256" key="1">
    <source>
        <dbReference type="ARBA" id="ARBA00022737"/>
    </source>
</evidence>
<keyword evidence="2" id="KW-0809">Transit peptide</keyword>
<dbReference type="AlphaFoldDB" id="A0AAV5DLH4"/>
<dbReference type="FunFam" id="1.25.40.10:FF:000277">
    <property type="entry name" value="Pentatricopeptide repeat-containing protein, mitochondrial"/>
    <property type="match status" value="1"/>
</dbReference>
<dbReference type="Proteomes" id="UP001054889">
    <property type="component" value="Unassembled WGS sequence"/>
</dbReference>
<dbReference type="NCBIfam" id="TIGR00756">
    <property type="entry name" value="PPR"/>
    <property type="match status" value="3"/>
</dbReference>
<evidence type="ECO:0000256" key="2">
    <source>
        <dbReference type="ARBA" id="ARBA00022946"/>
    </source>
</evidence>
<gene>
    <name evidence="5" type="primary">ga30043</name>
    <name evidence="5" type="ORF">PR202_ga30043</name>
</gene>
<dbReference type="GO" id="GO:0016556">
    <property type="term" value="P:mRNA modification"/>
    <property type="evidence" value="ECO:0007669"/>
    <property type="project" value="UniProtKB-ARBA"/>
</dbReference>
<dbReference type="FunFam" id="1.25.40.10:FF:000344">
    <property type="entry name" value="Pentatricopeptide repeat-containing protein"/>
    <property type="match status" value="1"/>
</dbReference>
<evidence type="ECO:0008006" key="7">
    <source>
        <dbReference type="Google" id="ProtNLM"/>
    </source>
</evidence>
<sequence length="608" mass="66792">MPNYSSAFRRTPAGTPRTLCAQPRNSLPSRSLATADADAQWNSEIRRRLDSGHPTEAVSAFAAMLRAGIRPDAFTLPLLNRAAASLHGRSAGLVAASHSVGIRSGLGGNVYFCNTLVEAYARQGAVEHARQVFDEMRTRDVVSWTTLMSTYAGAGGAREVSRLLSGMRIYGCEPSAVTLAVVLRVSTALWDYAGGRQVHCYAVKSGWSDDVLVLNSILTHLSRTTGLEDVVKLFEQSQKREVVSWNIIISEYSSEGNVPKESSTRREKLHCLGLRSGLIDTILAASFVDFYAKCGNIVSSYLLFAEFKGKSSCIWSAMIWAYLHHGRFIDVINLFGRMMESSLVFTSDALQGLVISCTELGASRFGKATHGYIIRNNNVLVGSSNSALETSLIKFYARYGNVYLAERCFDSIFHKDIVSWSSMIEAYSSHGYGREALVLFNQMLKEGVRPNGVTFLSLLSACSHSGLISEARGLFDCMTRKFGILPELGHYTCMVDVLGRSGNLEEAVKVIRDMKVKPDGRIWGAVLASCRTHSNSKIAYFAAQKLMELESDNVGYHVVLSNVQAGAGRWGNVENIRKSMVEMNMQKSPAWSRVPEIGSSLVSVDRRD</sequence>
<dbReference type="InterPro" id="IPR046960">
    <property type="entry name" value="PPR_At4g14850-like_plant"/>
</dbReference>
<keyword evidence="6" id="KW-1185">Reference proteome</keyword>
<dbReference type="InterPro" id="IPR011990">
    <property type="entry name" value="TPR-like_helical_dom_sf"/>
</dbReference>
<dbReference type="EMBL" id="BQKI01000020">
    <property type="protein sequence ID" value="GJN11818.1"/>
    <property type="molecule type" value="Genomic_DNA"/>
</dbReference>
<evidence type="ECO:0000256" key="4">
    <source>
        <dbReference type="SAM" id="MobiDB-lite"/>
    </source>
</evidence>
<feature type="region of interest" description="Disordered" evidence="4">
    <location>
        <begin position="1"/>
        <end position="33"/>
    </location>
</feature>
<evidence type="ECO:0000313" key="5">
    <source>
        <dbReference type="EMBL" id="GJN11818.1"/>
    </source>
</evidence>
<dbReference type="GO" id="GO:0005737">
    <property type="term" value="C:cytoplasm"/>
    <property type="evidence" value="ECO:0007669"/>
    <property type="project" value="UniProtKB-ARBA"/>
</dbReference>
<protein>
    <recommendedName>
        <fullName evidence="7">Pentatricopeptide repeat-containing protein</fullName>
    </recommendedName>
</protein>
<dbReference type="InterPro" id="IPR046848">
    <property type="entry name" value="E_motif"/>
</dbReference>
<feature type="repeat" description="PPR" evidence="3">
    <location>
        <begin position="451"/>
        <end position="486"/>
    </location>
</feature>
<name>A0AAV5DLH4_ELECO</name>
<keyword evidence="1" id="KW-0677">Repeat</keyword>
<reference evidence="5" key="1">
    <citation type="journal article" date="2018" name="DNA Res.">
        <title>Multiple hybrid de novo genome assembly of finger millet, an orphan allotetraploid crop.</title>
        <authorList>
            <person name="Hatakeyama M."/>
            <person name="Aluri S."/>
            <person name="Balachadran M.T."/>
            <person name="Sivarajan S.R."/>
            <person name="Patrignani A."/>
            <person name="Gruter S."/>
            <person name="Poveda L."/>
            <person name="Shimizu-Inatsugi R."/>
            <person name="Baeten J."/>
            <person name="Francoijs K.J."/>
            <person name="Nataraja K.N."/>
            <person name="Reddy Y.A.N."/>
            <person name="Phadnis S."/>
            <person name="Ravikumar R.L."/>
            <person name="Schlapbach R."/>
            <person name="Sreeman S.M."/>
            <person name="Shimizu K.K."/>
        </authorList>
    </citation>
    <scope>NUCLEOTIDE SEQUENCE</scope>
</reference>
<comment type="caution">
    <text evidence="5">The sequence shown here is derived from an EMBL/GenBank/DDBJ whole genome shotgun (WGS) entry which is preliminary data.</text>
</comment>
<proteinExistence type="predicted"/>
<accession>A0AAV5DLH4</accession>
<evidence type="ECO:0000256" key="3">
    <source>
        <dbReference type="PROSITE-ProRule" id="PRU00708"/>
    </source>
</evidence>
<reference evidence="5" key="2">
    <citation type="submission" date="2021-12" db="EMBL/GenBank/DDBJ databases">
        <title>Resequencing data analysis of finger millet.</title>
        <authorList>
            <person name="Hatakeyama M."/>
            <person name="Aluri S."/>
            <person name="Balachadran M.T."/>
            <person name="Sivarajan S.R."/>
            <person name="Poveda L."/>
            <person name="Shimizu-Inatsugi R."/>
            <person name="Schlapbach R."/>
            <person name="Sreeman S.M."/>
            <person name="Shimizu K.K."/>
        </authorList>
    </citation>
    <scope>NUCLEOTIDE SEQUENCE</scope>
</reference>
<dbReference type="Pfam" id="PF01535">
    <property type="entry name" value="PPR"/>
    <property type="match status" value="4"/>
</dbReference>
<dbReference type="PANTHER" id="PTHR47926:SF342">
    <property type="entry name" value="TETRATRICOPEPTIDE-LIKE HELICAL DOMAIN-CONTAINING PROTEIN-RELATED"/>
    <property type="match status" value="1"/>
</dbReference>
<organism evidence="5 6">
    <name type="scientific">Eleusine coracana subsp. coracana</name>
    <dbReference type="NCBI Taxonomy" id="191504"/>
    <lineage>
        <taxon>Eukaryota</taxon>
        <taxon>Viridiplantae</taxon>
        <taxon>Streptophyta</taxon>
        <taxon>Embryophyta</taxon>
        <taxon>Tracheophyta</taxon>
        <taxon>Spermatophyta</taxon>
        <taxon>Magnoliopsida</taxon>
        <taxon>Liliopsida</taxon>
        <taxon>Poales</taxon>
        <taxon>Poaceae</taxon>
        <taxon>PACMAD clade</taxon>
        <taxon>Chloridoideae</taxon>
        <taxon>Cynodonteae</taxon>
        <taxon>Eleusininae</taxon>
        <taxon>Eleusine</taxon>
    </lineage>
</organism>
<dbReference type="InterPro" id="IPR002885">
    <property type="entry name" value="PPR_rpt"/>
</dbReference>
<dbReference type="PROSITE" id="PS51375">
    <property type="entry name" value="PPR"/>
    <property type="match status" value="3"/>
</dbReference>
<dbReference type="Pfam" id="PF20431">
    <property type="entry name" value="E_motif"/>
    <property type="match status" value="1"/>
</dbReference>